<dbReference type="AlphaFoldDB" id="A0A918VJ56"/>
<feature type="domain" description="Response regulatory" evidence="8">
    <location>
        <begin position="2"/>
        <end position="113"/>
    </location>
</feature>
<dbReference type="CDD" id="cd00383">
    <property type="entry name" value="trans_reg_C"/>
    <property type="match status" value="1"/>
</dbReference>
<evidence type="ECO:0000313" key="11">
    <source>
        <dbReference type="Proteomes" id="UP000623010"/>
    </source>
</evidence>
<dbReference type="SUPFAM" id="SSF52172">
    <property type="entry name" value="CheY-like"/>
    <property type="match status" value="1"/>
</dbReference>
<dbReference type="GO" id="GO:0005829">
    <property type="term" value="C:cytosol"/>
    <property type="evidence" value="ECO:0007669"/>
    <property type="project" value="TreeGrafter"/>
</dbReference>
<evidence type="ECO:0000256" key="1">
    <source>
        <dbReference type="ARBA" id="ARBA00022553"/>
    </source>
</evidence>
<dbReference type="GO" id="GO:0032993">
    <property type="term" value="C:protein-DNA complex"/>
    <property type="evidence" value="ECO:0007669"/>
    <property type="project" value="TreeGrafter"/>
</dbReference>
<dbReference type="PANTHER" id="PTHR48111:SF21">
    <property type="entry name" value="DNA-BINDING DUAL MASTER TRANSCRIPTIONAL REGULATOR RPAA"/>
    <property type="match status" value="1"/>
</dbReference>
<organism evidence="10 11">
    <name type="scientific">Streptomyces echinoruber</name>
    <dbReference type="NCBI Taxonomy" id="68898"/>
    <lineage>
        <taxon>Bacteria</taxon>
        <taxon>Bacillati</taxon>
        <taxon>Actinomycetota</taxon>
        <taxon>Actinomycetes</taxon>
        <taxon>Kitasatosporales</taxon>
        <taxon>Streptomycetaceae</taxon>
        <taxon>Streptomyces</taxon>
    </lineage>
</organism>
<dbReference type="PANTHER" id="PTHR48111">
    <property type="entry name" value="REGULATOR OF RPOS"/>
    <property type="match status" value="1"/>
</dbReference>
<feature type="modified residue" description="4-aspartylphosphate" evidence="6">
    <location>
        <position position="49"/>
    </location>
</feature>
<keyword evidence="1 6" id="KW-0597">Phosphoprotein</keyword>
<keyword evidence="4 7" id="KW-0238">DNA-binding</keyword>
<dbReference type="Proteomes" id="UP000623010">
    <property type="component" value="Unassembled WGS sequence"/>
</dbReference>
<reference evidence="10" key="2">
    <citation type="submission" date="2020-09" db="EMBL/GenBank/DDBJ databases">
        <authorList>
            <person name="Sun Q."/>
            <person name="Ohkuma M."/>
        </authorList>
    </citation>
    <scope>NUCLEOTIDE SEQUENCE</scope>
    <source>
        <strain evidence="10">JCM 5016</strain>
    </source>
</reference>
<evidence type="ECO:0000256" key="7">
    <source>
        <dbReference type="PROSITE-ProRule" id="PRU01091"/>
    </source>
</evidence>
<evidence type="ECO:0000256" key="5">
    <source>
        <dbReference type="ARBA" id="ARBA00023163"/>
    </source>
</evidence>
<evidence type="ECO:0000256" key="3">
    <source>
        <dbReference type="ARBA" id="ARBA00023015"/>
    </source>
</evidence>
<dbReference type="EMBL" id="BMWH01000019">
    <property type="protein sequence ID" value="GHA00470.1"/>
    <property type="molecule type" value="Genomic_DNA"/>
</dbReference>
<evidence type="ECO:0000259" key="9">
    <source>
        <dbReference type="PROSITE" id="PS51755"/>
    </source>
</evidence>
<dbReference type="GO" id="GO:0000156">
    <property type="term" value="F:phosphorelay response regulator activity"/>
    <property type="evidence" value="ECO:0007669"/>
    <property type="project" value="TreeGrafter"/>
</dbReference>
<dbReference type="Pfam" id="PF00486">
    <property type="entry name" value="Trans_reg_C"/>
    <property type="match status" value="1"/>
</dbReference>
<dbReference type="GO" id="GO:0000976">
    <property type="term" value="F:transcription cis-regulatory region binding"/>
    <property type="evidence" value="ECO:0007669"/>
    <property type="project" value="TreeGrafter"/>
</dbReference>
<dbReference type="InterPro" id="IPR039420">
    <property type="entry name" value="WalR-like"/>
</dbReference>
<dbReference type="InterPro" id="IPR011006">
    <property type="entry name" value="CheY-like_superfamily"/>
</dbReference>
<dbReference type="Gene3D" id="3.40.50.2300">
    <property type="match status" value="1"/>
</dbReference>
<dbReference type="PROSITE" id="PS51755">
    <property type="entry name" value="OMPR_PHOB"/>
    <property type="match status" value="1"/>
</dbReference>
<dbReference type="InterPro" id="IPR001789">
    <property type="entry name" value="Sig_transdc_resp-reg_receiver"/>
</dbReference>
<evidence type="ECO:0000259" key="8">
    <source>
        <dbReference type="PROSITE" id="PS50110"/>
    </source>
</evidence>
<gene>
    <name evidence="10" type="ORF">GCM10010389_44600</name>
</gene>
<dbReference type="Pfam" id="PF00072">
    <property type="entry name" value="Response_reg"/>
    <property type="match status" value="1"/>
</dbReference>
<keyword evidence="5" id="KW-0804">Transcription</keyword>
<dbReference type="PROSITE" id="PS50110">
    <property type="entry name" value="RESPONSE_REGULATORY"/>
    <property type="match status" value="1"/>
</dbReference>
<dbReference type="Gene3D" id="1.10.10.10">
    <property type="entry name" value="Winged helix-like DNA-binding domain superfamily/Winged helix DNA-binding domain"/>
    <property type="match status" value="1"/>
</dbReference>
<proteinExistence type="predicted"/>
<evidence type="ECO:0000256" key="6">
    <source>
        <dbReference type="PROSITE-ProRule" id="PRU00169"/>
    </source>
</evidence>
<keyword evidence="3" id="KW-0805">Transcription regulation</keyword>
<dbReference type="InterPro" id="IPR036388">
    <property type="entry name" value="WH-like_DNA-bd_sf"/>
</dbReference>
<dbReference type="SMART" id="SM00448">
    <property type="entry name" value="REC"/>
    <property type="match status" value="1"/>
</dbReference>
<keyword evidence="2" id="KW-0902">Two-component regulatory system</keyword>
<feature type="DNA-binding region" description="OmpR/PhoB-type" evidence="7">
    <location>
        <begin position="122"/>
        <end position="217"/>
    </location>
</feature>
<protein>
    <submittedName>
        <fullName evidence="10">DNA-binding response regulator</fullName>
    </submittedName>
</protein>
<feature type="domain" description="OmpR/PhoB-type" evidence="9">
    <location>
        <begin position="122"/>
        <end position="217"/>
    </location>
</feature>
<dbReference type="InterPro" id="IPR001867">
    <property type="entry name" value="OmpR/PhoB-type_DNA-bd"/>
</dbReference>
<reference evidence="10" key="1">
    <citation type="journal article" date="2014" name="Int. J. Syst. Evol. Microbiol.">
        <title>Complete genome sequence of Corynebacterium casei LMG S-19264T (=DSM 44701T), isolated from a smear-ripened cheese.</title>
        <authorList>
            <consortium name="US DOE Joint Genome Institute (JGI-PGF)"/>
            <person name="Walter F."/>
            <person name="Albersmeier A."/>
            <person name="Kalinowski J."/>
            <person name="Ruckert C."/>
        </authorList>
    </citation>
    <scope>NUCLEOTIDE SEQUENCE</scope>
    <source>
        <strain evidence="10">JCM 5016</strain>
    </source>
</reference>
<sequence length="223" mass="24257">MRVLVVDHDAACARSVVRVLRQSGYDAWSVGTGAAALEQHHQADLVLLDLGLPDVDGLQVCADIRAASDTPIIAVTERTTELERVLCLKSGCDDCLNKPYGVQELVARVEAVLRRAHPAARTSCIVHGPLRIDGARREAYLSGKPLSLTRKEFDLLHTLASRPGTVFSRRELMARVWRKSSAATGRTIDTHVNSLRNKLGDSGWILTVRGVGFRLGRGVSMAA</sequence>
<keyword evidence="11" id="KW-1185">Reference proteome</keyword>
<evidence type="ECO:0000313" key="10">
    <source>
        <dbReference type="EMBL" id="GHA00470.1"/>
    </source>
</evidence>
<dbReference type="GO" id="GO:0006355">
    <property type="term" value="P:regulation of DNA-templated transcription"/>
    <property type="evidence" value="ECO:0007669"/>
    <property type="project" value="InterPro"/>
</dbReference>
<name>A0A918VJ56_9ACTN</name>
<evidence type="ECO:0000256" key="2">
    <source>
        <dbReference type="ARBA" id="ARBA00023012"/>
    </source>
</evidence>
<comment type="caution">
    <text evidence="10">The sequence shown here is derived from an EMBL/GenBank/DDBJ whole genome shotgun (WGS) entry which is preliminary data.</text>
</comment>
<dbReference type="SMART" id="SM00862">
    <property type="entry name" value="Trans_reg_C"/>
    <property type="match status" value="1"/>
</dbReference>
<accession>A0A918VJ56</accession>
<evidence type="ECO:0000256" key="4">
    <source>
        <dbReference type="ARBA" id="ARBA00023125"/>
    </source>
</evidence>